<feature type="transmembrane region" description="Helical" evidence="1">
    <location>
        <begin position="68"/>
        <end position="85"/>
    </location>
</feature>
<sequence length="201" mass="23661">MKKTYLIKTFNLIQNLFALFAFEVIANLLLRLLNYIIEKESAATFTLFLQVEKISISLSSWLNLAETFTFTLLAIFLAIGVFVKAKDDSIWNIFKSIWQTYHFRHFMVQSERTEKTIEMQKVQSINLIYNNFNKAVRKCVIDVSTNKIIIFIKVPNSQQSQKILKEMESQIREETSSRNPDYFFSAPDRIKNSMWFIGTKR</sequence>
<dbReference type="EMBL" id="BFFO01000014">
    <property type="protein sequence ID" value="GBG97472.1"/>
    <property type="molecule type" value="Genomic_DNA"/>
</dbReference>
<evidence type="ECO:0000313" key="2">
    <source>
        <dbReference type="EMBL" id="GBG97472.1"/>
    </source>
</evidence>
<evidence type="ECO:0000313" key="3">
    <source>
        <dbReference type="Proteomes" id="UP000245021"/>
    </source>
</evidence>
<gene>
    <name evidence="2" type="ORF">NtB2_01618</name>
</gene>
<organism evidence="2 3">
    <name type="scientific">Lactococcus termiticola</name>
    <dbReference type="NCBI Taxonomy" id="2169526"/>
    <lineage>
        <taxon>Bacteria</taxon>
        <taxon>Bacillati</taxon>
        <taxon>Bacillota</taxon>
        <taxon>Bacilli</taxon>
        <taxon>Lactobacillales</taxon>
        <taxon>Streptococcaceae</taxon>
        <taxon>Lactococcus</taxon>
    </lineage>
</organism>
<accession>A0A2R5HHL5</accession>
<dbReference type="OrthoDB" id="2218789at2"/>
<keyword evidence="1" id="KW-0812">Transmembrane</keyword>
<proteinExistence type="predicted"/>
<keyword evidence="1" id="KW-0472">Membrane</keyword>
<dbReference type="AlphaFoldDB" id="A0A2R5HHL5"/>
<keyword evidence="1" id="KW-1133">Transmembrane helix</keyword>
<comment type="caution">
    <text evidence="2">The sequence shown here is derived from an EMBL/GenBank/DDBJ whole genome shotgun (WGS) entry which is preliminary data.</text>
</comment>
<reference evidence="2 3" key="1">
    <citation type="journal article" date="2018" name="Genome Announc.">
        <title>Draft Genome Sequence of Lactococcus sp. Strain NtB2 (JCM 32569), Isolated from the Gut of the Higher Termite Nasutitermes takasagoensis.</title>
        <authorList>
            <person name="Noda S."/>
            <person name="Aihara C."/>
            <person name="Yuki M."/>
            <person name="Ohkuma M."/>
        </authorList>
    </citation>
    <scope>NUCLEOTIDE SEQUENCE [LARGE SCALE GENOMIC DNA]</scope>
    <source>
        <strain evidence="2 3">NtB2</strain>
    </source>
</reference>
<protein>
    <submittedName>
        <fullName evidence="2">Uncharacterized protein</fullName>
    </submittedName>
</protein>
<keyword evidence="3" id="KW-1185">Reference proteome</keyword>
<dbReference type="Proteomes" id="UP000245021">
    <property type="component" value="Unassembled WGS sequence"/>
</dbReference>
<name>A0A2R5HHL5_9LACT</name>
<dbReference type="RefSeq" id="WP_109246428.1">
    <property type="nucleotide sequence ID" value="NZ_BFFO01000014.1"/>
</dbReference>
<feature type="transmembrane region" description="Helical" evidence="1">
    <location>
        <begin position="12"/>
        <end position="30"/>
    </location>
</feature>
<evidence type="ECO:0000256" key="1">
    <source>
        <dbReference type="SAM" id="Phobius"/>
    </source>
</evidence>